<reference evidence="5 6" key="1">
    <citation type="submission" date="2018-11" db="EMBL/GenBank/DDBJ databases">
        <title>Genome sequencing of Lachnoanaerobaculum orale DSM 24553T.</title>
        <authorList>
            <person name="Kook J.-K."/>
            <person name="Park S.-N."/>
            <person name="Lim Y.K."/>
        </authorList>
    </citation>
    <scope>NUCLEOTIDE SEQUENCE [LARGE SCALE GENOMIC DNA]</scope>
    <source>
        <strain evidence="5 6">DSM 24553</strain>
    </source>
</reference>
<dbReference type="Gene3D" id="1.10.10.10">
    <property type="entry name" value="Winged helix-like DNA-binding domain superfamily/Winged helix DNA-binding domain"/>
    <property type="match status" value="1"/>
</dbReference>
<dbReference type="Pfam" id="PF00392">
    <property type="entry name" value="GntR"/>
    <property type="match status" value="1"/>
</dbReference>
<keyword evidence="6" id="KW-1185">Reference proteome</keyword>
<keyword evidence="3" id="KW-0804">Transcription</keyword>
<dbReference type="PANTHER" id="PTHR43537:SF5">
    <property type="entry name" value="UXU OPERON TRANSCRIPTIONAL REGULATOR"/>
    <property type="match status" value="1"/>
</dbReference>
<dbReference type="CDD" id="cd07377">
    <property type="entry name" value="WHTH_GntR"/>
    <property type="match status" value="1"/>
</dbReference>
<accession>A0A3P3Q7C8</accession>
<evidence type="ECO:0000259" key="4">
    <source>
        <dbReference type="PROSITE" id="PS50949"/>
    </source>
</evidence>
<keyword evidence="2" id="KW-0238">DNA-binding</keyword>
<dbReference type="InterPro" id="IPR000524">
    <property type="entry name" value="Tscrpt_reg_HTH_GntR"/>
</dbReference>
<dbReference type="SMART" id="SM00345">
    <property type="entry name" value="HTH_GNTR"/>
    <property type="match status" value="1"/>
</dbReference>
<evidence type="ECO:0000256" key="3">
    <source>
        <dbReference type="ARBA" id="ARBA00023163"/>
    </source>
</evidence>
<dbReference type="PANTHER" id="PTHR43537">
    <property type="entry name" value="TRANSCRIPTIONAL REGULATOR, GNTR FAMILY"/>
    <property type="match status" value="1"/>
</dbReference>
<dbReference type="SUPFAM" id="SSF46785">
    <property type="entry name" value="Winged helix' DNA-binding domain"/>
    <property type="match status" value="1"/>
</dbReference>
<evidence type="ECO:0000256" key="2">
    <source>
        <dbReference type="ARBA" id="ARBA00023125"/>
    </source>
</evidence>
<proteinExistence type="predicted"/>
<dbReference type="GO" id="GO:0003677">
    <property type="term" value="F:DNA binding"/>
    <property type="evidence" value="ECO:0007669"/>
    <property type="project" value="UniProtKB-KW"/>
</dbReference>
<protein>
    <submittedName>
        <fullName evidence="5">GntR family transcriptional regulator</fullName>
    </submittedName>
</protein>
<dbReference type="GO" id="GO:0003700">
    <property type="term" value="F:DNA-binding transcription factor activity"/>
    <property type="evidence" value="ECO:0007669"/>
    <property type="project" value="InterPro"/>
</dbReference>
<comment type="caution">
    <text evidence="5">The sequence shown here is derived from an EMBL/GenBank/DDBJ whole genome shotgun (WGS) entry which is preliminary data.</text>
</comment>
<dbReference type="RefSeq" id="WP_124952377.1">
    <property type="nucleotide sequence ID" value="NZ_CAJPLI010000134.1"/>
</dbReference>
<dbReference type="PROSITE" id="PS50949">
    <property type="entry name" value="HTH_GNTR"/>
    <property type="match status" value="1"/>
</dbReference>
<gene>
    <name evidence="5" type="ORF">EHW90_08490</name>
</gene>
<dbReference type="InterPro" id="IPR036388">
    <property type="entry name" value="WH-like_DNA-bd_sf"/>
</dbReference>
<evidence type="ECO:0000256" key="1">
    <source>
        <dbReference type="ARBA" id="ARBA00023015"/>
    </source>
</evidence>
<keyword evidence="1" id="KW-0805">Transcription regulation</keyword>
<dbReference type="Proteomes" id="UP000276982">
    <property type="component" value="Unassembled WGS sequence"/>
</dbReference>
<name>A0A3P3Q7C8_9FIRM</name>
<feature type="domain" description="HTH gntR-type" evidence="4">
    <location>
        <begin position="1"/>
        <end position="65"/>
    </location>
</feature>
<sequence>MEQLYEELKRKLIAVELKPGERLSENALSAETGMNRPHIRKILTNLSDEGYLETLPQKGSVVTKIKRNMIREATHAHLVIEQAILSELVNKVKNGEELNIVNNYVLKLRTIKKPQSEYEMVMLEWGFYNSLAKECGREYAYSYLDKIDCDMYRLSSLKYSTYNYNVYNSSLNAWENTMVEIRLMTEQLKSCQFELLTMICSNRYNGFLVTMDTLESIYGDYFE</sequence>
<dbReference type="AlphaFoldDB" id="A0A3P3Q7C8"/>
<dbReference type="EMBL" id="RRCM01000001">
    <property type="protein sequence ID" value="RRJ17004.1"/>
    <property type="molecule type" value="Genomic_DNA"/>
</dbReference>
<evidence type="ECO:0000313" key="5">
    <source>
        <dbReference type="EMBL" id="RRJ17004.1"/>
    </source>
</evidence>
<dbReference type="InterPro" id="IPR036390">
    <property type="entry name" value="WH_DNA-bd_sf"/>
</dbReference>
<organism evidence="5 6">
    <name type="scientific">Lachnoanaerobaculum orale</name>
    <dbReference type="NCBI Taxonomy" id="979627"/>
    <lineage>
        <taxon>Bacteria</taxon>
        <taxon>Bacillati</taxon>
        <taxon>Bacillota</taxon>
        <taxon>Clostridia</taxon>
        <taxon>Lachnospirales</taxon>
        <taxon>Lachnospiraceae</taxon>
        <taxon>Lachnoanaerobaculum</taxon>
    </lineage>
</organism>
<evidence type="ECO:0000313" key="6">
    <source>
        <dbReference type="Proteomes" id="UP000276982"/>
    </source>
</evidence>